<dbReference type="Proteomes" id="UP000323136">
    <property type="component" value="Unassembled WGS sequence"/>
</dbReference>
<sequence length="185" mass="21686">MQNTGIYKLSLKEYENLFDKQYVSLCLFANNYISDLEVSKDLVQDVFIKIWEYKIKFQSENSIKSYLYTSVKNKSLDYLKNKRVKTTDYFSIAEMEKLETEPFFLSEVVISETSSIIEQAINTLPNKCAIIIRMSIKNFTNSQIAEELNISINTVKTQKKIAYKKLRPLLKDHFILIAFIFDNLN</sequence>
<dbReference type="GO" id="GO:0003677">
    <property type="term" value="F:DNA binding"/>
    <property type="evidence" value="ECO:0007669"/>
    <property type="project" value="InterPro"/>
</dbReference>
<dbReference type="NCBIfam" id="TIGR02937">
    <property type="entry name" value="sigma70-ECF"/>
    <property type="match status" value="1"/>
</dbReference>
<feature type="domain" description="RNA polymerase sigma factor 70 region 4 type 2" evidence="6">
    <location>
        <begin position="116"/>
        <end position="166"/>
    </location>
</feature>
<comment type="caution">
    <text evidence="7">The sequence shown here is derived from an EMBL/GenBank/DDBJ whole genome shotgun (WGS) entry which is preliminary data.</text>
</comment>
<dbReference type="Gene3D" id="1.10.10.10">
    <property type="entry name" value="Winged helix-like DNA-binding domain superfamily/Winged helix DNA-binding domain"/>
    <property type="match status" value="1"/>
</dbReference>
<name>A0A5S5DZM4_9FLAO</name>
<evidence type="ECO:0000256" key="4">
    <source>
        <dbReference type="ARBA" id="ARBA00023163"/>
    </source>
</evidence>
<dbReference type="EMBL" id="VNIA01000001">
    <property type="protein sequence ID" value="TYQ00193.1"/>
    <property type="molecule type" value="Genomic_DNA"/>
</dbReference>
<evidence type="ECO:0000256" key="2">
    <source>
        <dbReference type="ARBA" id="ARBA00023015"/>
    </source>
</evidence>
<evidence type="ECO:0000256" key="1">
    <source>
        <dbReference type="ARBA" id="ARBA00010641"/>
    </source>
</evidence>
<keyword evidence="4" id="KW-0804">Transcription</keyword>
<dbReference type="GO" id="GO:0016987">
    <property type="term" value="F:sigma factor activity"/>
    <property type="evidence" value="ECO:0007669"/>
    <property type="project" value="UniProtKB-KW"/>
</dbReference>
<evidence type="ECO:0000256" key="3">
    <source>
        <dbReference type="ARBA" id="ARBA00023082"/>
    </source>
</evidence>
<dbReference type="InterPro" id="IPR036388">
    <property type="entry name" value="WH-like_DNA-bd_sf"/>
</dbReference>
<dbReference type="OrthoDB" id="1100095at2"/>
<dbReference type="InterPro" id="IPR007627">
    <property type="entry name" value="RNA_pol_sigma70_r2"/>
</dbReference>
<dbReference type="Pfam" id="PF04542">
    <property type="entry name" value="Sigma70_r2"/>
    <property type="match status" value="1"/>
</dbReference>
<gene>
    <name evidence="7" type="ORF">C7447_101803</name>
</gene>
<accession>A0A5S5DZM4</accession>
<dbReference type="AlphaFoldDB" id="A0A5S5DZM4"/>
<dbReference type="Gene3D" id="1.10.1740.10">
    <property type="match status" value="1"/>
</dbReference>
<dbReference type="PANTHER" id="PTHR43133:SF46">
    <property type="entry name" value="RNA POLYMERASE SIGMA-70 FACTOR ECF SUBFAMILY"/>
    <property type="match status" value="1"/>
</dbReference>
<dbReference type="RefSeq" id="WP_148868948.1">
    <property type="nucleotide sequence ID" value="NZ_VNIA01000001.1"/>
</dbReference>
<proteinExistence type="inferred from homology"/>
<evidence type="ECO:0000259" key="5">
    <source>
        <dbReference type="Pfam" id="PF04542"/>
    </source>
</evidence>
<keyword evidence="3" id="KW-0731">Sigma factor</keyword>
<dbReference type="Pfam" id="PF08281">
    <property type="entry name" value="Sigma70_r4_2"/>
    <property type="match status" value="1"/>
</dbReference>
<keyword evidence="8" id="KW-1185">Reference proteome</keyword>
<dbReference type="NCBIfam" id="TIGR02985">
    <property type="entry name" value="Sig70_bacteroi1"/>
    <property type="match status" value="1"/>
</dbReference>
<comment type="similarity">
    <text evidence="1">Belongs to the sigma-70 factor family. ECF subfamily.</text>
</comment>
<evidence type="ECO:0000313" key="7">
    <source>
        <dbReference type="EMBL" id="TYQ00193.1"/>
    </source>
</evidence>
<feature type="domain" description="RNA polymerase sigma-70 region 2" evidence="5">
    <location>
        <begin position="28"/>
        <end position="83"/>
    </location>
</feature>
<dbReference type="InterPro" id="IPR039425">
    <property type="entry name" value="RNA_pol_sigma-70-like"/>
</dbReference>
<dbReference type="PANTHER" id="PTHR43133">
    <property type="entry name" value="RNA POLYMERASE ECF-TYPE SIGMA FACTO"/>
    <property type="match status" value="1"/>
</dbReference>
<dbReference type="GO" id="GO:0006352">
    <property type="term" value="P:DNA-templated transcription initiation"/>
    <property type="evidence" value="ECO:0007669"/>
    <property type="project" value="InterPro"/>
</dbReference>
<dbReference type="InterPro" id="IPR013325">
    <property type="entry name" value="RNA_pol_sigma_r2"/>
</dbReference>
<dbReference type="InterPro" id="IPR014284">
    <property type="entry name" value="RNA_pol_sigma-70_dom"/>
</dbReference>
<dbReference type="SUPFAM" id="SSF88946">
    <property type="entry name" value="Sigma2 domain of RNA polymerase sigma factors"/>
    <property type="match status" value="1"/>
</dbReference>
<evidence type="ECO:0000313" key="8">
    <source>
        <dbReference type="Proteomes" id="UP000323136"/>
    </source>
</evidence>
<keyword evidence="2" id="KW-0805">Transcription regulation</keyword>
<dbReference type="InterPro" id="IPR013249">
    <property type="entry name" value="RNA_pol_sigma70_r4_t2"/>
</dbReference>
<reference evidence="7 8" key="1">
    <citation type="submission" date="2019-07" db="EMBL/GenBank/DDBJ databases">
        <title>Genomic Encyclopedia of Type Strains, Phase IV (KMG-IV): sequencing the most valuable type-strain genomes for metagenomic binning, comparative biology and taxonomic classification.</title>
        <authorList>
            <person name="Goeker M."/>
        </authorList>
    </citation>
    <scope>NUCLEOTIDE SEQUENCE [LARGE SCALE GENOMIC DNA]</scope>
    <source>
        <strain evidence="7 8">DSM 18961</strain>
    </source>
</reference>
<dbReference type="InterPro" id="IPR014327">
    <property type="entry name" value="RNA_pol_sigma70_bacteroid"/>
</dbReference>
<dbReference type="SUPFAM" id="SSF88659">
    <property type="entry name" value="Sigma3 and sigma4 domains of RNA polymerase sigma factors"/>
    <property type="match status" value="1"/>
</dbReference>
<evidence type="ECO:0000259" key="6">
    <source>
        <dbReference type="Pfam" id="PF08281"/>
    </source>
</evidence>
<dbReference type="InterPro" id="IPR013324">
    <property type="entry name" value="RNA_pol_sigma_r3/r4-like"/>
</dbReference>
<protein>
    <submittedName>
        <fullName evidence="7">RNA polymerase sigma-70 factor (ECF subfamily)</fullName>
    </submittedName>
</protein>
<organism evidence="7 8">
    <name type="scientific">Tenacibaculum adriaticum</name>
    <dbReference type="NCBI Taxonomy" id="413713"/>
    <lineage>
        <taxon>Bacteria</taxon>
        <taxon>Pseudomonadati</taxon>
        <taxon>Bacteroidota</taxon>
        <taxon>Flavobacteriia</taxon>
        <taxon>Flavobacteriales</taxon>
        <taxon>Flavobacteriaceae</taxon>
        <taxon>Tenacibaculum</taxon>
    </lineage>
</organism>